<protein>
    <submittedName>
        <fullName evidence="2">DUF2975 domain-containing protein</fullName>
    </submittedName>
</protein>
<feature type="transmembrane region" description="Helical" evidence="1">
    <location>
        <begin position="12"/>
        <end position="32"/>
    </location>
</feature>
<proteinExistence type="predicted"/>
<feature type="transmembrane region" description="Helical" evidence="1">
    <location>
        <begin position="52"/>
        <end position="79"/>
    </location>
</feature>
<gene>
    <name evidence="2" type="ORF">ORQ98_20335</name>
</gene>
<keyword evidence="1" id="KW-0812">Transmembrane</keyword>
<organism evidence="2 3">
    <name type="scientific">Spartinivicinus poritis</name>
    <dbReference type="NCBI Taxonomy" id="2994640"/>
    <lineage>
        <taxon>Bacteria</taxon>
        <taxon>Pseudomonadati</taxon>
        <taxon>Pseudomonadota</taxon>
        <taxon>Gammaproteobacteria</taxon>
        <taxon>Oceanospirillales</taxon>
        <taxon>Zooshikellaceae</taxon>
        <taxon>Spartinivicinus</taxon>
    </lineage>
</organism>
<reference evidence="2 3" key="1">
    <citation type="submission" date="2022-11" db="EMBL/GenBank/DDBJ databases">
        <title>Spartinivicinus poritis sp. nov., isolated from scleractinian coral Porites lutea.</title>
        <authorList>
            <person name="Zhang G."/>
            <person name="Cai L."/>
            <person name="Wei Q."/>
        </authorList>
    </citation>
    <scope>NUCLEOTIDE SEQUENCE [LARGE SCALE GENOMIC DNA]</scope>
    <source>
        <strain evidence="2 3">A2-2</strain>
    </source>
</reference>
<evidence type="ECO:0000256" key="1">
    <source>
        <dbReference type="SAM" id="Phobius"/>
    </source>
</evidence>
<dbReference type="RefSeq" id="WP_274690641.1">
    <property type="nucleotide sequence ID" value="NZ_JAPMOU010000032.1"/>
</dbReference>
<dbReference type="EMBL" id="JAPMOU010000032">
    <property type="protein sequence ID" value="MDE1464313.1"/>
    <property type="molecule type" value="Genomic_DNA"/>
</dbReference>
<keyword evidence="3" id="KW-1185">Reference proteome</keyword>
<accession>A0ABT5UD59</accession>
<evidence type="ECO:0000313" key="3">
    <source>
        <dbReference type="Proteomes" id="UP001528823"/>
    </source>
</evidence>
<dbReference type="Proteomes" id="UP001528823">
    <property type="component" value="Unassembled WGS sequence"/>
</dbReference>
<evidence type="ECO:0000313" key="2">
    <source>
        <dbReference type="EMBL" id="MDE1464313.1"/>
    </source>
</evidence>
<keyword evidence="1" id="KW-1133">Transmembrane helix</keyword>
<sequence length="171" mass="19092">MEKIATISRRCRILFTILGVAAIICTIAMWLFMSPNLATLLGISEPVTITPLTKALGLVITLLPLSIIFYGLCQLIKLFRHYERGEIFTLLNAIILRKIGFLFYLWIACQVIYSTLFTLVLTFQNAPGQKILQITVGSDSILPFIVGSIIILISWVLVEAQKVSDEHALIP</sequence>
<feature type="transmembrane region" description="Helical" evidence="1">
    <location>
        <begin position="99"/>
        <end position="121"/>
    </location>
</feature>
<dbReference type="Pfam" id="PF11188">
    <property type="entry name" value="DUF2975"/>
    <property type="match status" value="1"/>
</dbReference>
<feature type="transmembrane region" description="Helical" evidence="1">
    <location>
        <begin position="141"/>
        <end position="158"/>
    </location>
</feature>
<keyword evidence="1" id="KW-0472">Membrane</keyword>
<dbReference type="InterPro" id="IPR021354">
    <property type="entry name" value="DUF2975"/>
</dbReference>
<name>A0ABT5UD59_9GAMM</name>
<comment type="caution">
    <text evidence="2">The sequence shown here is derived from an EMBL/GenBank/DDBJ whole genome shotgun (WGS) entry which is preliminary data.</text>
</comment>